<dbReference type="AlphaFoldDB" id="A0A1C0AA81"/>
<evidence type="ECO:0000313" key="3">
    <source>
        <dbReference type="Proteomes" id="UP000093514"/>
    </source>
</evidence>
<evidence type="ECO:0000313" key="2">
    <source>
        <dbReference type="EMBL" id="OCL27198.1"/>
    </source>
</evidence>
<organism evidence="2 3">
    <name type="scientific">Orenia metallireducens</name>
    <dbReference type="NCBI Taxonomy" id="1413210"/>
    <lineage>
        <taxon>Bacteria</taxon>
        <taxon>Bacillati</taxon>
        <taxon>Bacillota</taxon>
        <taxon>Clostridia</taxon>
        <taxon>Halanaerobiales</taxon>
        <taxon>Halobacteroidaceae</taxon>
        <taxon>Orenia</taxon>
    </lineage>
</organism>
<dbReference type="Proteomes" id="UP000093514">
    <property type="component" value="Unassembled WGS sequence"/>
</dbReference>
<reference evidence="3" key="1">
    <citation type="submission" date="2016-07" db="EMBL/GenBank/DDBJ databases">
        <authorList>
            <person name="Florea S."/>
            <person name="Webb J.S."/>
            <person name="Jaromczyk J."/>
            <person name="Schardl C.L."/>
        </authorList>
    </citation>
    <scope>NUCLEOTIDE SEQUENCE [LARGE SCALE GENOMIC DNA]</scope>
    <source>
        <strain evidence="3">Z6</strain>
    </source>
</reference>
<accession>A0A1C0AA81</accession>
<gene>
    <name evidence="2" type="ORF">U472_06925</name>
</gene>
<protein>
    <submittedName>
        <fullName evidence="2">Uncharacterized protein</fullName>
    </submittedName>
</protein>
<dbReference type="OrthoDB" id="47603at2"/>
<keyword evidence="1" id="KW-1133">Transmembrane helix</keyword>
<name>A0A1C0AA81_9FIRM</name>
<keyword evidence="3" id="KW-1185">Reference proteome</keyword>
<reference evidence="2 3" key="2">
    <citation type="submission" date="2016-08" db="EMBL/GenBank/DDBJ databases">
        <title>Orenia metallireducens sp. nov. strain Z6, a Novel Metal-reducing Firmicute from the Deep Subsurface.</title>
        <authorList>
            <person name="Maxim B.I."/>
            <person name="Kenneth K."/>
            <person name="Flynn T.M."/>
            <person name="Oloughlin E.J."/>
            <person name="Locke R.A."/>
            <person name="Weber J.R."/>
            <person name="Egan S.M."/>
            <person name="Mackie R.I."/>
            <person name="Cann I.K."/>
        </authorList>
    </citation>
    <scope>NUCLEOTIDE SEQUENCE [LARGE SCALE GENOMIC DNA]</scope>
    <source>
        <strain evidence="2 3">Z6</strain>
    </source>
</reference>
<dbReference type="Pfam" id="PF07009">
    <property type="entry name" value="NusG_II"/>
    <property type="match status" value="1"/>
</dbReference>
<sequence length="148" mass="16974">MLKTLGLRELNKIMTIADKVLIILILIISISMLGLTPVLISKSAGEKDVVITLDNKELYRYNLEHSQKLERINFSFKIEGKEYQGTLRMKDGKVKLERLSQDISPLPIHAEMGWISEPYQMILCLPIKLAVTIENKNKQEEDVDIMSF</sequence>
<evidence type="ECO:0000256" key="1">
    <source>
        <dbReference type="SAM" id="Phobius"/>
    </source>
</evidence>
<dbReference type="Gene3D" id="2.60.320.10">
    <property type="entry name" value="N-utilization substance G protein NusG, insert domain"/>
    <property type="match status" value="1"/>
</dbReference>
<dbReference type="InterPro" id="IPR038690">
    <property type="entry name" value="NusG_2_sf"/>
</dbReference>
<feature type="transmembrane region" description="Helical" evidence="1">
    <location>
        <begin position="20"/>
        <end position="40"/>
    </location>
</feature>
<proteinExistence type="predicted"/>
<keyword evidence="1" id="KW-0812">Transmembrane</keyword>
<comment type="caution">
    <text evidence="2">The sequence shown here is derived from an EMBL/GenBank/DDBJ whole genome shotgun (WGS) entry which is preliminary data.</text>
</comment>
<dbReference type="EMBL" id="LWDV01000008">
    <property type="protein sequence ID" value="OCL27198.1"/>
    <property type="molecule type" value="Genomic_DNA"/>
</dbReference>
<dbReference type="RefSeq" id="WP_068716836.1">
    <property type="nucleotide sequence ID" value="NZ_LWDV01000008.1"/>
</dbReference>
<keyword evidence="1" id="KW-0472">Membrane</keyword>
<dbReference type="CDD" id="cd09846">
    <property type="entry name" value="DUF1312"/>
    <property type="match status" value="1"/>
</dbReference>